<dbReference type="RefSeq" id="WP_077478681.1">
    <property type="nucleotide sequence ID" value="NZ_MLHL01000063.1"/>
</dbReference>
<gene>
    <name evidence="1" type="ORF">BKK52_10690</name>
</gene>
<sequence length="131" mass="14872">MIIADLKDINYCGLHSKNEAQLSILDPSGYHLQLSLTIGEKEKDGGDYFDVDVFNTKLVKNGKVILASKSFIVADDIDDIDDIEKEIKYFINSISGESWCDVLIQLRRHFDWEYENHKFVDLASIGIGDVD</sequence>
<protein>
    <submittedName>
        <fullName evidence="1">Uncharacterized protein</fullName>
    </submittedName>
</protein>
<name>A0A1V3IXW6_9PAST</name>
<dbReference type="OrthoDB" id="5686999at2"/>
<comment type="caution">
    <text evidence="1">The sequence shown here is derived from an EMBL/GenBank/DDBJ whole genome shotgun (WGS) entry which is preliminary data.</text>
</comment>
<organism evidence="1 2">
    <name type="scientific">Rodentibacter trehalosifermentans</name>
    <dbReference type="NCBI Taxonomy" id="1908263"/>
    <lineage>
        <taxon>Bacteria</taxon>
        <taxon>Pseudomonadati</taxon>
        <taxon>Pseudomonadota</taxon>
        <taxon>Gammaproteobacteria</taxon>
        <taxon>Pasteurellales</taxon>
        <taxon>Pasteurellaceae</taxon>
        <taxon>Rodentibacter</taxon>
    </lineage>
</organism>
<keyword evidence="2" id="KW-1185">Reference proteome</keyword>
<evidence type="ECO:0000313" key="2">
    <source>
        <dbReference type="Proteomes" id="UP000189161"/>
    </source>
</evidence>
<proteinExistence type="predicted"/>
<accession>A0A1V3IXW6</accession>
<dbReference type="EMBL" id="MLHL01000063">
    <property type="protein sequence ID" value="OOF46836.1"/>
    <property type="molecule type" value="Genomic_DNA"/>
</dbReference>
<dbReference type="Proteomes" id="UP000189161">
    <property type="component" value="Unassembled WGS sequence"/>
</dbReference>
<dbReference type="AlphaFoldDB" id="A0A1V3IXW6"/>
<reference evidence="1 2" key="1">
    <citation type="submission" date="2016-10" db="EMBL/GenBank/DDBJ databases">
        <title>Rodentibacter gen. nov. and new species.</title>
        <authorList>
            <person name="Christensen H."/>
        </authorList>
    </citation>
    <scope>NUCLEOTIDE SEQUENCE [LARGE SCALE GENOMIC DNA]</scope>
    <source>
        <strain evidence="1 2">H1987082031</strain>
    </source>
</reference>
<evidence type="ECO:0000313" key="1">
    <source>
        <dbReference type="EMBL" id="OOF46836.1"/>
    </source>
</evidence>
<dbReference type="Pfam" id="PF15586">
    <property type="entry name" value="Imm8"/>
    <property type="match status" value="1"/>
</dbReference>
<dbReference type="InterPro" id="IPR028964">
    <property type="entry name" value="Imm8"/>
</dbReference>